<feature type="transmembrane region" description="Helical" evidence="1">
    <location>
        <begin position="219"/>
        <end position="246"/>
    </location>
</feature>
<dbReference type="InterPro" id="IPR027463">
    <property type="entry name" value="AcrB_DN_DC_subdom"/>
</dbReference>
<dbReference type="Gene3D" id="3.30.2090.10">
    <property type="entry name" value="Multidrug efflux transporter AcrB TolC docking domain, DN and DC subdomains"/>
    <property type="match status" value="1"/>
</dbReference>
<sequence>PLSNFVTRTARPQVDRIVRRDGRRIIEVKANGNTRVEGHEVSQGLAIANMKTWLSSGALGEDVSWIMRGADEDTVDAAKFFQGAMAAALFMIAMILLLEFNSFYHAALTLSSVILSVFGVLLGIALSGQYISIIMTGTGIVALAGIVVNNNIVLIDTYQYLRRKGLSVENAVIRTAAQRVRPVLLTTVTTILGLLPMVFEITVNFASGTISHGSTTSDWWVLLSSAVVFGLAFSTMLTLILTPVMLAAPTVLRKRIPASVSIVMRLFSRLTGRRIGPNHPTDAPPLDVDYKRAAE</sequence>
<proteinExistence type="predicted"/>
<dbReference type="Gene3D" id="1.20.1640.10">
    <property type="entry name" value="Multidrug efflux transporter AcrB transmembrane domain"/>
    <property type="match status" value="1"/>
</dbReference>
<organism evidence="2">
    <name type="scientific">hydrothermal vent metagenome</name>
    <dbReference type="NCBI Taxonomy" id="652676"/>
    <lineage>
        <taxon>unclassified sequences</taxon>
        <taxon>metagenomes</taxon>
        <taxon>ecological metagenomes</taxon>
    </lineage>
</organism>
<protein>
    <submittedName>
        <fullName evidence="2">RND multidrug efflux transporter Acriflavin resistance protein</fullName>
    </submittedName>
</protein>
<dbReference type="GO" id="GO:0005886">
    <property type="term" value="C:plasma membrane"/>
    <property type="evidence" value="ECO:0007669"/>
    <property type="project" value="TreeGrafter"/>
</dbReference>
<dbReference type="AlphaFoldDB" id="A0A3B0SVI9"/>
<dbReference type="Gene3D" id="3.30.70.1440">
    <property type="entry name" value="Multidrug efflux transporter AcrB pore domain"/>
    <property type="match status" value="1"/>
</dbReference>
<feature type="transmembrane region" description="Helical" evidence="1">
    <location>
        <begin position="80"/>
        <end position="98"/>
    </location>
</feature>
<dbReference type="InterPro" id="IPR001036">
    <property type="entry name" value="Acrflvin-R"/>
</dbReference>
<feature type="transmembrane region" description="Helical" evidence="1">
    <location>
        <begin position="130"/>
        <end position="154"/>
    </location>
</feature>
<feature type="transmembrane region" description="Helical" evidence="1">
    <location>
        <begin position="183"/>
        <end position="207"/>
    </location>
</feature>
<accession>A0A3B0SVI9</accession>
<keyword evidence="1" id="KW-0812">Transmembrane</keyword>
<dbReference type="EMBL" id="UOEH01000667">
    <property type="protein sequence ID" value="VAW08500.1"/>
    <property type="molecule type" value="Genomic_DNA"/>
</dbReference>
<dbReference type="PANTHER" id="PTHR32063">
    <property type="match status" value="1"/>
</dbReference>
<feature type="transmembrane region" description="Helical" evidence="1">
    <location>
        <begin position="103"/>
        <end position="124"/>
    </location>
</feature>
<dbReference type="SUPFAM" id="SSF82866">
    <property type="entry name" value="Multidrug efflux transporter AcrB transmembrane domain"/>
    <property type="match status" value="1"/>
</dbReference>
<evidence type="ECO:0000313" key="2">
    <source>
        <dbReference type="EMBL" id="VAW08500.1"/>
    </source>
</evidence>
<evidence type="ECO:0000256" key="1">
    <source>
        <dbReference type="SAM" id="Phobius"/>
    </source>
</evidence>
<name>A0A3B0SVI9_9ZZZZ</name>
<dbReference type="Pfam" id="PF00873">
    <property type="entry name" value="ACR_tran"/>
    <property type="match status" value="1"/>
</dbReference>
<gene>
    <name evidence="2" type="ORF">MNBD_ALPHA05-1288</name>
</gene>
<keyword evidence="1" id="KW-0472">Membrane</keyword>
<reference evidence="2" key="1">
    <citation type="submission" date="2018-06" db="EMBL/GenBank/DDBJ databases">
        <authorList>
            <person name="Zhirakovskaya E."/>
        </authorList>
    </citation>
    <scope>NUCLEOTIDE SEQUENCE</scope>
</reference>
<dbReference type="GO" id="GO:0042910">
    <property type="term" value="F:xenobiotic transmembrane transporter activity"/>
    <property type="evidence" value="ECO:0007669"/>
    <property type="project" value="TreeGrafter"/>
</dbReference>
<keyword evidence="1" id="KW-1133">Transmembrane helix</keyword>
<feature type="non-terminal residue" evidence="2">
    <location>
        <position position="1"/>
    </location>
</feature>
<dbReference type="PANTHER" id="PTHR32063:SF0">
    <property type="entry name" value="SWARMING MOTILITY PROTEIN SWRC"/>
    <property type="match status" value="1"/>
</dbReference>